<protein>
    <submittedName>
        <fullName evidence="1">Uncharacterized protein</fullName>
    </submittedName>
</protein>
<comment type="caution">
    <text evidence="1">The sequence shown here is derived from an EMBL/GenBank/DDBJ whole genome shotgun (WGS) entry which is preliminary data.</text>
</comment>
<dbReference type="EMBL" id="JAUSVF010000001">
    <property type="protein sequence ID" value="MDQ0318475.1"/>
    <property type="molecule type" value="Genomic_DNA"/>
</dbReference>
<reference evidence="1 2" key="1">
    <citation type="submission" date="2023-07" db="EMBL/GenBank/DDBJ databases">
        <title>Genomic Encyclopedia of Type Strains, Phase IV (KMG-IV): sequencing the most valuable type-strain genomes for metagenomic binning, comparative biology and taxonomic classification.</title>
        <authorList>
            <person name="Goeker M."/>
        </authorList>
    </citation>
    <scope>NUCLEOTIDE SEQUENCE [LARGE SCALE GENOMIC DNA]</scope>
    <source>
        <strain evidence="1 2">DSM 1112</strain>
    </source>
</reference>
<gene>
    <name evidence="1" type="ORF">QO002_000613</name>
</gene>
<dbReference type="RefSeq" id="WP_370878447.1">
    <property type="nucleotide sequence ID" value="NZ_JAUSVF010000001.1"/>
</dbReference>
<keyword evidence="2" id="KW-1185">Reference proteome</keyword>
<organism evidence="1 2">
    <name type="scientific">Pararhizobium capsulatum DSM 1112</name>
    <dbReference type="NCBI Taxonomy" id="1121113"/>
    <lineage>
        <taxon>Bacteria</taxon>
        <taxon>Pseudomonadati</taxon>
        <taxon>Pseudomonadota</taxon>
        <taxon>Alphaproteobacteria</taxon>
        <taxon>Hyphomicrobiales</taxon>
        <taxon>Rhizobiaceae</taxon>
        <taxon>Rhizobium/Agrobacterium group</taxon>
        <taxon>Pararhizobium</taxon>
    </lineage>
</organism>
<evidence type="ECO:0000313" key="2">
    <source>
        <dbReference type="Proteomes" id="UP001230207"/>
    </source>
</evidence>
<dbReference type="Proteomes" id="UP001230207">
    <property type="component" value="Unassembled WGS sequence"/>
</dbReference>
<proteinExistence type="predicted"/>
<name>A0ABU0BJP6_9HYPH</name>
<accession>A0ABU0BJP6</accession>
<evidence type="ECO:0000313" key="1">
    <source>
        <dbReference type="EMBL" id="MDQ0318475.1"/>
    </source>
</evidence>
<sequence>MTRSSLVTMKKSLKTVVATLAAIWMMLGVLEVSAAYAQEDPFAQFPFVITCKNKGTQLAFYLSRVTEDGTATYLAADRLAGTITLDGNAKAVGDTVGGTCLGKTLEQLRASGQAHDLKP</sequence>